<organism evidence="1 2">
    <name type="scientific">Paraphaeosphaeria minitans</name>
    <dbReference type="NCBI Taxonomy" id="565426"/>
    <lineage>
        <taxon>Eukaryota</taxon>
        <taxon>Fungi</taxon>
        <taxon>Dikarya</taxon>
        <taxon>Ascomycota</taxon>
        <taxon>Pezizomycotina</taxon>
        <taxon>Dothideomycetes</taxon>
        <taxon>Pleosporomycetidae</taxon>
        <taxon>Pleosporales</taxon>
        <taxon>Massarineae</taxon>
        <taxon>Didymosphaeriaceae</taxon>
        <taxon>Paraphaeosphaeria</taxon>
    </lineage>
</organism>
<dbReference type="Proteomes" id="UP000756921">
    <property type="component" value="Unassembled WGS sequence"/>
</dbReference>
<name>A0A9P6G9U1_9PLEO</name>
<proteinExistence type="predicted"/>
<comment type="caution">
    <text evidence="1">The sequence shown here is derived from an EMBL/GenBank/DDBJ whole genome shotgun (WGS) entry which is preliminary data.</text>
</comment>
<reference evidence="1" key="1">
    <citation type="journal article" date="2020" name="Mol. Plant Microbe Interact.">
        <title>Genome Sequence of the Biocontrol Agent Coniothyrium minitans strain Conio (IMI 134523).</title>
        <authorList>
            <person name="Patel D."/>
            <person name="Shittu T.A."/>
            <person name="Baroncelli R."/>
            <person name="Muthumeenakshi S."/>
            <person name="Osborne T.H."/>
            <person name="Janganan T.K."/>
            <person name="Sreenivasaprasad S."/>
        </authorList>
    </citation>
    <scope>NUCLEOTIDE SEQUENCE</scope>
    <source>
        <strain evidence="1">Conio</strain>
    </source>
</reference>
<dbReference type="EMBL" id="WJXW01000011">
    <property type="protein sequence ID" value="KAF9731792.1"/>
    <property type="molecule type" value="Genomic_DNA"/>
</dbReference>
<sequence>MSAKDRPKTPTSPHLHGHLVYTGCYNHDRIPLLFVHLSNEATKKHDCYIYYELEATGQHSIEGVESETSADMTFAEHGWVRDVEEFKRICNNHPTPQVGPEEAIFKKWRNTLVEFLDANPGGCLWTSAVELENRVAYYNGSEVASGGKVEKEG</sequence>
<dbReference type="OrthoDB" id="3783232at2759"/>
<gene>
    <name evidence="1" type="ORF">PMIN01_09721</name>
</gene>
<dbReference type="AlphaFoldDB" id="A0A9P6G9U1"/>
<keyword evidence="2" id="KW-1185">Reference proteome</keyword>
<protein>
    <submittedName>
        <fullName evidence="1">Uncharacterized protein</fullName>
    </submittedName>
</protein>
<evidence type="ECO:0000313" key="1">
    <source>
        <dbReference type="EMBL" id="KAF9731792.1"/>
    </source>
</evidence>
<accession>A0A9P6G9U1</accession>
<evidence type="ECO:0000313" key="2">
    <source>
        <dbReference type="Proteomes" id="UP000756921"/>
    </source>
</evidence>